<keyword evidence="4" id="KW-1185">Reference proteome</keyword>
<dbReference type="PROSITE" id="PS50222">
    <property type="entry name" value="EF_HAND_2"/>
    <property type="match status" value="1"/>
</dbReference>
<accession>A0AAJ7T3I6</accession>
<dbReference type="RefSeq" id="XP_032809523.1">
    <property type="nucleotide sequence ID" value="XM_032953632.1"/>
</dbReference>
<name>A0AAJ7T3I6_PETMA</name>
<dbReference type="CDD" id="cd00213">
    <property type="entry name" value="S-100"/>
    <property type="match status" value="1"/>
</dbReference>
<dbReference type="PROSITE" id="PS00018">
    <property type="entry name" value="EF_HAND_1"/>
    <property type="match status" value="1"/>
</dbReference>
<dbReference type="GO" id="GO:0048306">
    <property type="term" value="F:calcium-dependent protein binding"/>
    <property type="evidence" value="ECO:0007669"/>
    <property type="project" value="TreeGrafter"/>
</dbReference>
<feature type="domain" description="EF-hand" evidence="3">
    <location>
        <begin position="50"/>
        <end position="85"/>
    </location>
</feature>
<dbReference type="Gene3D" id="1.10.238.10">
    <property type="entry name" value="EF-hand"/>
    <property type="match status" value="1"/>
</dbReference>
<protein>
    <submittedName>
        <fullName evidence="5">Protein S100-A1-like</fullName>
    </submittedName>
</protein>
<dbReference type="GO" id="GO:0005509">
    <property type="term" value="F:calcium ion binding"/>
    <property type="evidence" value="ECO:0007669"/>
    <property type="project" value="InterPro"/>
</dbReference>
<dbReference type="InterPro" id="IPR011992">
    <property type="entry name" value="EF-hand-dom_pair"/>
</dbReference>
<dbReference type="InterPro" id="IPR013787">
    <property type="entry name" value="S100_Ca-bd_sub"/>
</dbReference>
<dbReference type="InterPro" id="IPR018247">
    <property type="entry name" value="EF_Hand_1_Ca_BS"/>
</dbReference>
<dbReference type="Pfam" id="PF01023">
    <property type="entry name" value="S_100"/>
    <property type="match status" value="1"/>
</dbReference>
<dbReference type="KEGG" id="pmrn:116942074"/>
<sequence>MSKLECAMEQLIKLFHSYAREDNDKYTLSKAELKKLITAELPTLCPQGAQKVDSLDKTMKDLDTNGDQQLDFQEFVIMIAGLAINCNDFFVGHQDPPKVKAKGKVVQAKKK</sequence>
<dbReference type="PANTHER" id="PTHR11639">
    <property type="entry name" value="S100 CALCIUM-BINDING PROTEIN"/>
    <property type="match status" value="1"/>
</dbReference>
<reference evidence="5" key="1">
    <citation type="submission" date="2025-08" db="UniProtKB">
        <authorList>
            <consortium name="RefSeq"/>
        </authorList>
    </citation>
    <scope>IDENTIFICATION</scope>
    <source>
        <tissue evidence="5">Sperm</tissue>
    </source>
</reference>
<dbReference type="PANTHER" id="PTHR11639:SF134">
    <property type="entry name" value="PROTEIN S100-A1-RELATED"/>
    <property type="match status" value="1"/>
</dbReference>
<organism evidence="4 5">
    <name type="scientific">Petromyzon marinus</name>
    <name type="common">Sea lamprey</name>
    <dbReference type="NCBI Taxonomy" id="7757"/>
    <lineage>
        <taxon>Eukaryota</taxon>
        <taxon>Metazoa</taxon>
        <taxon>Chordata</taxon>
        <taxon>Craniata</taxon>
        <taxon>Vertebrata</taxon>
        <taxon>Cyclostomata</taxon>
        <taxon>Hyperoartia</taxon>
        <taxon>Petromyzontiformes</taxon>
        <taxon>Petromyzontidae</taxon>
        <taxon>Petromyzon</taxon>
    </lineage>
</organism>
<evidence type="ECO:0000313" key="4">
    <source>
        <dbReference type="Proteomes" id="UP001318040"/>
    </source>
</evidence>
<evidence type="ECO:0000256" key="2">
    <source>
        <dbReference type="ARBA" id="ARBA00022837"/>
    </source>
</evidence>
<evidence type="ECO:0000259" key="3">
    <source>
        <dbReference type="PROSITE" id="PS50222"/>
    </source>
</evidence>
<dbReference type="SUPFAM" id="SSF47473">
    <property type="entry name" value="EF-hand"/>
    <property type="match status" value="1"/>
</dbReference>
<dbReference type="InterPro" id="IPR034325">
    <property type="entry name" value="S-100_dom"/>
</dbReference>
<dbReference type="AlphaFoldDB" id="A0AAJ7T3I6"/>
<dbReference type="GO" id="GO:0046914">
    <property type="term" value="F:transition metal ion binding"/>
    <property type="evidence" value="ECO:0007669"/>
    <property type="project" value="InterPro"/>
</dbReference>
<dbReference type="InterPro" id="IPR002048">
    <property type="entry name" value="EF_hand_dom"/>
</dbReference>
<dbReference type="SMART" id="SM01394">
    <property type="entry name" value="S_100"/>
    <property type="match status" value="1"/>
</dbReference>
<dbReference type="SMART" id="SM00054">
    <property type="entry name" value="EFh"/>
    <property type="match status" value="1"/>
</dbReference>
<comment type="similarity">
    <text evidence="1">Belongs to the S-100 family.</text>
</comment>
<evidence type="ECO:0000313" key="5">
    <source>
        <dbReference type="RefSeq" id="XP_032809523.1"/>
    </source>
</evidence>
<gene>
    <name evidence="5" type="primary">LOC116942074</name>
</gene>
<proteinExistence type="inferred from homology"/>
<evidence type="ECO:0000256" key="1">
    <source>
        <dbReference type="ARBA" id="ARBA00007323"/>
    </source>
</evidence>
<dbReference type="Proteomes" id="UP001318040">
    <property type="component" value="Chromosome 13"/>
</dbReference>
<keyword evidence="2" id="KW-0106">Calcium</keyword>